<dbReference type="RefSeq" id="WP_055188360.1">
    <property type="nucleotide sequence ID" value="NZ_FPBS01000001.1"/>
</dbReference>
<accession>A0A0N8IBW9</accession>
<comment type="caution">
    <text evidence="2">The sequence shown here is derived from an EMBL/GenBank/DDBJ whole genome shotgun (WGS) entry which is preliminary data.</text>
</comment>
<keyword evidence="3" id="KW-1185">Reference proteome</keyword>
<feature type="region of interest" description="Disordered" evidence="1">
    <location>
        <begin position="115"/>
        <end position="136"/>
    </location>
</feature>
<evidence type="ECO:0000313" key="3">
    <source>
        <dbReference type="Proteomes" id="UP000050471"/>
    </source>
</evidence>
<proteinExistence type="predicted"/>
<sequence length="136" mass="14557">MSFSWLPPLLAEIAEAAGLDAALAMADARGGSRISLPAHPKENHWLVGAVGRDAAETICAYFRTGYGGKGGVVLDLPCSPNMDLVRRRRKIDEMIAAGVSADKIAVATGSHRTTVFRRKSKKQGATPRSDHPDLFD</sequence>
<evidence type="ECO:0000313" key="2">
    <source>
        <dbReference type="EMBL" id="KPN64275.1"/>
    </source>
</evidence>
<reference evidence="2 3" key="1">
    <citation type="submission" date="2015-09" db="EMBL/GenBank/DDBJ databases">
        <title>Draft genome sequence of Aliiroseovarius crassostreae CV919-312TSm, the causative agent of Roseovarius Oyster Disease (formerly Juvenile Oyster Disease).</title>
        <authorList>
            <person name="Kessner L."/>
            <person name="Spinard E."/>
            <person name="Nelson D."/>
        </authorList>
    </citation>
    <scope>NUCLEOTIDE SEQUENCE [LARGE SCALE GENOMIC DNA]</scope>
    <source>
        <strain evidence="2 3">CV919-312</strain>
    </source>
</reference>
<dbReference type="STRING" id="154981.AKJ29_16715"/>
<evidence type="ECO:0000256" key="1">
    <source>
        <dbReference type="SAM" id="MobiDB-lite"/>
    </source>
</evidence>
<protein>
    <submittedName>
        <fullName evidence="2">Uncharacterized protein</fullName>
    </submittedName>
</protein>
<gene>
    <name evidence="2" type="ORF">AKJ29_16715</name>
</gene>
<dbReference type="EMBL" id="LKBA01000004">
    <property type="protein sequence ID" value="KPN64275.1"/>
    <property type="molecule type" value="Genomic_DNA"/>
</dbReference>
<organism evidence="2 3">
    <name type="scientific">Aliiroseovarius crassostreae</name>
    <dbReference type="NCBI Taxonomy" id="154981"/>
    <lineage>
        <taxon>Bacteria</taxon>
        <taxon>Pseudomonadati</taxon>
        <taxon>Pseudomonadota</taxon>
        <taxon>Alphaproteobacteria</taxon>
        <taxon>Rhodobacterales</taxon>
        <taxon>Paracoccaceae</taxon>
        <taxon>Aliiroseovarius</taxon>
    </lineage>
</organism>
<name>A0A0N8IBW9_9RHOB</name>
<dbReference type="AlphaFoldDB" id="A0A0N8IBW9"/>
<dbReference type="Proteomes" id="UP000050471">
    <property type="component" value="Unassembled WGS sequence"/>
</dbReference>